<accession>A0AAV2DZV7</accession>
<dbReference type="Proteomes" id="UP001497516">
    <property type="component" value="Chromosome 3"/>
</dbReference>
<evidence type="ECO:0008006" key="3">
    <source>
        <dbReference type="Google" id="ProtNLM"/>
    </source>
</evidence>
<sequence>MVLLLLRFVLGHLVSFWKIWSTLWSSMNRISRRRSRPLFPLHSSPRGRDMVAAATPSVVAPAASSVAPHLRAALPLRGPLLIRPMLNIQGLQAHRPMTFPLMGRSHHPSAGPLSFVSSVNVPAI</sequence>
<dbReference type="EMBL" id="OZ034816">
    <property type="protein sequence ID" value="CAL1379218.1"/>
    <property type="molecule type" value="Genomic_DNA"/>
</dbReference>
<evidence type="ECO:0000313" key="1">
    <source>
        <dbReference type="EMBL" id="CAL1379218.1"/>
    </source>
</evidence>
<gene>
    <name evidence="1" type="ORF">LTRI10_LOCUS20751</name>
</gene>
<evidence type="ECO:0000313" key="2">
    <source>
        <dbReference type="Proteomes" id="UP001497516"/>
    </source>
</evidence>
<protein>
    <recommendedName>
        <fullName evidence="3">Secreted protein</fullName>
    </recommendedName>
</protein>
<name>A0AAV2DZV7_9ROSI</name>
<proteinExistence type="predicted"/>
<organism evidence="1 2">
    <name type="scientific">Linum trigynum</name>
    <dbReference type="NCBI Taxonomy" id="586398"/>
    <lineage>
        <taxon>Eukaryota</taxon>
        <taxon>Viridiplantae</taxon>
        <taxon>Streptophyta</taxon>
        <taxon>Embryophyta</taxon>
        <taxon>Tracheophyta</taxon>
        <taxon>Spermatophyta</taxon>
        <taxon>Magnoliopsida</taxon>
        <taxon>eudicotyledons</taxon>
        <taxon>Gunneridae</taxon>
        <taxon>Pentapetalae</taxon>
        <taxon>rosids</taxon>
        <taxon>fabids</taxon>
        <taxon>Malpighiales</taxon>
        <taxon>Linaceae</taxon>
        <taxon>Linum</taxon>
    </lineage>
</organism>
<reference evidence="1 2" key="1">
    <citation type="submission" date="2024-04" db="EMBL/GenBank/DDBJ databases">
        <authorList>
            <person name="Fracassetti M."/>
        </authorList>
    </citation>
    <scope>NUCLEOTIDE SEQUENCE [LARGE SCALE GENOMIC DNA]</scope>
</reference>
<dbReference type="AlphaFoldDB" id="A0AAV2DZV7"/>
<keyword evidence="2" id="KW-1185">Reference proteome</keyword>